<reference evidence="2" key="1">
    <citation type="journal article" date="2009" name="ISME J.">
        <title>The genome sequence of the psychrophilic archaeon, Methanococcoides burtonii: the role of genome evolution in cold adaptation.</title>
        <authorList>
            <person name="Allen M.A."/>
            <person name="Lauro F.M."/>
            <person name="Williams T.J."/>
            <person name="Burg D."/>
            <person name="Siddiqui K.S."/>
            <person name="De Francisci D."/>
            <person name="Chong K.W."/>
            <person name="Pilak O."/>
            <person name="Chew H.H."/>
            <person name="De Maere M.Z."/>
            <person name="Ting L."/>
            <person name="Katrib M."/>
            <person name="Ng C."/>
            <person name="Sowers K.R."/>
            <person name="Galperin M.Y."/>
            <person name="Anderson I.J."/>
            <person name="Ivanova N."/>
            <person name="Dalin E."/>
            <person name="Martinez M."/>
            <person name="Lapidus A."/>
            <person name="Hauser L."/>
            <person name="Land M."/>
            <person name="Thomas T."/>
            <person name="Cavicchioli R."/>
        </authorList>
    </citation>
    <scope>NUCLEOTIDE SEQUENCE [LARGE SCALE GENOMIC DNA]</scope>
    <source>
        <strain evidence="2">DSM 6242 / NBRC 107633 / OCM 468 / ACE-M</strain>
    </source>
</reference>
<dbReference type="Gene3D" id="2.40.10.230">
    <property type="entry name" value="Probable tRNA pseudouridine synthase domain"/>
    <property type="match status" value="1"/>
</dbReference>
<name>Q12XC1_METBU</name>
<accession>Q12XC1</accession>
<keyword evidence="2" id="KW-1185">Reference proteome</keyword>
<dbReference type="Proteomes" id="UP000001979">
    <property type="component" value="Chromosome"/>
</dbReference>
<gene>
    <name evidence="1" type="ordered locus">Mbur_0964</name>
</gene>
<dbReference type="EMBL" id="CP000300">
    <property type="protein sequence ID" value="ABE51905.1"/>
    <property type="molecule type" value="Genomic_DNA"/>
</dbReference>
<dbReference type="AlphaFoldDB" id="Q12XC1"/>
<organism evidence="1 2">
    <name type="scientific">Methanococcoides burtonii (strain DSM 6242 / NBRC 107633 / OCM 468 / ACE-M)</name>
    <dbReference type="NCBI Taxonomy" id="259564"/>
    <lineage>
        <taxon>Archaea</taxon>
        <taxon>Methanobacteriati</taxon>
        <taxon>Methanobacteriota</taxon>
        <taxon>Stenosarchaea group</taxon>
        <taxon>Methanomicrobia</taxon>
        <taxon>Methanosarcinales</taxon>
        <taxon>Methanosarcinaceae</taxon>
        <taxon>Methanococcoides</taxon>
    </lineage>
</organism>
<proteinExistence type="predicted"/>
<dbReference type="HOGENOM" id="CLU_165884_3_0_2"/>
<dbReference type="STRING" id="259564.Mbur_0964"/>
<dbReference type="SUPFAM" id="SSF50447">
    <property type="entry name" value="Translation proteins"/>
    <property type="match status" value="1"/>
</dbReference>
<dbReference type="InterPro" id="IPR009000">
    <property type="entry name" value="Transl_B-barrel_sf"/>
</dbReference>
<evidence type="ECO:0000313" key="1">
    <source>
        <dbReference type="EMBL" id="ABE51905.1"/>
    </source>
</evidence>
<sequence length="102" mass="11476">MYIYHLINLYINGKKHMKRLGTVVQTVAHNGLLVRGENIGPDTPLNNLPRINLFVVDKSVRRIGKVNGVIGSVNSPYISIKVMGDISPSDLRKYLNEKVYVK</sequence>
<protein>
    <submittedName>
        <fullName evidence="1">RNA-binding protein</fullName>
    </submittedName>
</protein>
<dbReference type="KEGG" id="mbu:Mbur_0964"/>
<dbReference type="InterPro" id="IPR038664">
    <property type="entry name" value="Gar1/Naf1_Cbf5-bd_sf"/>
</dbReference>
<evidence type="ECO:0000313" key="2">
    <source>
        <dbReference type="Proteomes" id="UP000001979"/>
    </source>
</evidence>